<feature type="transmembrane region" description="Helical" evidence="9">
    <location>
        <begin position="79"/>
        <end position="112"/>
    </location>
</feature>
<dbReference type="AlphaFoldDB" id="A0AAW1I5G1"/>
<evidence type="ECO:0000256" key="1">
    <source>
        <dbReference type="ARBA" id="ARBA00004141"/>
    </source>
</evidence>
<dbReference type="GO" id="GO:0048608">
    <property type="term" value="P:reproductive structure development"/>
    <property type="evidence" value="ECO:0007669"/>
    <property type="project" value="UniProtKB-ARBA"/>
</dbReference>
<dbReference type="GO" id="GO:0019915">
    <property type="term" value="P:lipid storage"/>
    <property type="evidence" value="ECO:0007669"/>
    <property type="project" value="TreeGrafter"/>
</dbReference>
<dbReference type="EMBL" id="JBDFQZ010000010">
    <property type="protein sequence ID" value="KAK9683830.1"/>
    <property type="molecule type" value="Genomic_DNA"/>
</dbReference>
<dbReference type="Proteomes" id="UP001443914">
    <property type="component" value="Unassembled WGS sequence"/>
</dbReference>
<feature type="region of interest" description="Disordered" evidence="8">
    <location>
        <begin position="140"/>
        <end position="161"/>
    </location>
</feature>
<evidence type="ECO:0000256" key="5">
    <source>
        <dbReference type="ARBA" id="ARBA00022692"/>
    </source>
</evidence>
<keyword evidence="7 9" id="KW-0472">Membrane</keyword>
<keyword evidence="5 9" id="KW-0812">Transmembrane</keyword>
<evidence type="ECO:0000313" key="10">
    <source>
        <dbReference type="EMBL" id="KAK9683830.1"/>
    </source>
</evidence>
<name>A0AAW1I5G1_SAPOF</name>
<keyword evidence="6 9" id="KW-1133">Transmembrane helix</keyword>
<dbReference type="GO" id="GO:0016020">
    <property type="term" value="C:membrane"/>
    <property type="evidence" value="ECO:0007669"/>
    <property type="project" value="UniProtKB-SubCell"/>
</dbReference>
<evidence type="ECO:0000256" key="6">
    <source>
        <dbReference type="ARBA" id="ARBA00022989"/>
    </source>
</evidence>
<dbReference type="Pfam" id="PF01277">
    <property type="entry name" value="Oleosin"/>
    <property type="match status" value="1"/>
</dbReference>
<dbReference type="InterPro" id="IPR000136">
    <property type="entry name" value="Oleosin"/>
</dbReference>
<accession>A0AAW1I5G1</accession>
<evidence type="ECO:0000313" key="11">
    <source>
        <dbReference type="Proteomes" id="UP001443914"/>
    </source>
</evidence>
<protein>
    <recommendedName>
        <fullName evidence="12">Oleosin</fullName>
    </recommendedName>
</protein>
<sequence length="161" mass="17407">MSDQQQYTRQQHQQYGGQTHPLTQKLFSTTTTPTTRQAVKFLTASTIGTVLMVLSALTLTGTVISLIVTTPLLVLFSPILVPALITAVLIVTGFVFSGGCGVAAISAMSWIYQYMTGKRPPGADQLDQARSRILNATRDVKDRAQDSMRSGYGGHLSQRSS</sequence>
<dbReference type="GO" id="GO:0012511">
    <property type="term" value="C:monolayer-surrounded lipid storage body"/>
    <property type="evidence" value="ECO:0007669"/>
    <property type="project" value="InterPro"/>
</dbReference>
<gene>
    <name evidence="10" type="ORF">RND81_10G167600</name>
</gene>
<evidence type="ECO:0000256" key="2">
    <source>
        <dbReference type="ARBA" id="ARBA00004502"/>
    </source>
</evidence>
<reference evidence="10" key="1">
    <citation type="submission" date="2024-03" db="EMBL/GenBank/DDBJ databases">
        <title>WGS assembly of Saponaria officinalis var. Norfolk2.</title>
        <authorList>
            <person name="Jenkins J."/>
            <person name="Shu S."/>
            <person name="Grimwood J."/>
            <person name="Barry K."/>
            <person name="Goodstein D."/>
            <person name="Schmutz J."/>
            <person name="Leebens-Mack J."/>
            <person name="Osbourn A."/>
        </authorList>
    </citation>
    <scope>NUCLEOTIDE SEQUENCE [LARGE SCALE GENOMIC DNA]</scope>
    <source>
        <strain evidence="10">JIC</strain>
    </source>
</reference>
<evidence type="ECO:0000256" key="7">
    <source>
        <dbReference type="ARBA" id="ARBA00023136"/>
    </source>
</evidence>
<evidence type="ECO:0000256" key="3">
    <source>
        <dbReference type="ARBA" id="ARBA00010858"/>
    </source>
</evidence>
<keyword evidence="4" id="KW-0551">Lipid droplet</keyword>
<keyword evidence="11" id="KW-1185">Reference proteome</keyword>
<dbReference type="PANTHER" id="PTHR33203:SF24">
    <property type="entry name" value="OLEOSIN"/>
    <property type="match status" value="1"/>
</dbReference>
<evidence type="ECO:0000256" key="8">
    <source>
        <dbReference type="SAM" id="MobiDB-lite"/>
    </source>
</evidence>
<comment type="similarity">
    <text evidence="3">Belongs to the oleosin family.</text>
</comment>
<comment type="caution">
    <text evidence="10">The sequence shown here is derived from an EMBL/GenBank/DDBJ whole genome shotgun (WGS) entry which is preliminary data.</text>
</comment>
<evidence type="ECO:0008006" key="12">
    <source>
        <dbReference type="Google" id="ProtNLM"/>
    </source>
</evidence>
<proteinExistence type="inferred from homology"/>
<dbReference type="PANTHER" id="PTHR33203">
    <property type="entry name" value="OLEOSIN"/>
    <property type="match status" value="1"/>
</dbReference>
<comment type="subcellular location">
    <subcellularLocation>
        <location evidence="2">Lipid droplet</location>
    </subcellularLocation>
    <subcellularLocation>
        <location evidence="1">Membrane</location>
        <topology evidence="1">Multi-pass membrane protein</topology>
    </subcellularLocation>
</comment>
<organism evidence="10 11">
    <name type="scientific">Saponaria officinalis</name>
    <name type="common">Common soapwort</name>
    <name type="synonym">Lychnis saponaria</name>
    <dbReference type="NCBI Taxonomy" id="3572"/>
    <lineage>
        <taxon>Eukaryota</taxon>
        <taxon>Viridiplantae</taxon>
        <taxon>Streptophyta</taxon>
        <taxon>Embryophyta</taxon>
        <taxon>Tracheophyta</taxon>
        <taxon>Spermatophyta</taxon>
        <taxon>Magnoliopsida</taxon>
        <taxon>eudicotyledons</taxon>
        <taxon>Gunneridae</taxon>
        <taxon>Pentapetalae</taxon>
        <taxon>Caryophyllales</taxon>
        <taxon>Caryophyllaceae</taxon>
        <taxon>Caryophylleae</taxon>
        <taxon>Saponaria</taxon>
    </lineage>
</organism>
<evidence type="ECO:0000256" key="9">
    <source>
        <dbReference type="SAM" id="Phobius"/>
    </source>
</evidence>
<evidence type="ECO:0000256" key="4">
    <source>
        <dbReference type="ARBA" id="ARBA00022677"/>
    </source>
</evidence>
<feature type="transmembrane region" description="Helical" evidence="9">
    <location>
        <begin position="41"/>
        <end position="67"/>
    </location>
</feature>
<dbReference type="GO" id="GO:0009791">
    <property type="term" value="P:post-embryonic development"/>
    <property type="evidence" value="ECO:0007669"/>
    <property type="project" value="UniProtKB-ARBA"/>
</dbReference>